<dbReference type="Pfam" id="PF13354">
    <property type="entry name" value="Beta-lactamase2"/>
    <property type="match status" value="1"/>
</dbReference>
<comment type="caution">
    <text evidence="3">The sequence shown here is derived from an EMBL/GenBank/DDBJ whole genome shotgun (WGS) entry which is preliminary data.</text>
</comment>
<evidence type="ECO:0000313" key="3">
    <source>
        <dbReference type="EMBL" id="MDH6064606.1"/>
    </source>
</evidence>
<dbReference type="Gene3D" id="3.40.710.10">
    <property type="entry name" value="DD-peptidase/beta-lactamase superfamily"/>
    <property type="match status" value="1"/>
</dbReference>
<feature type="compositionally biased region" description="Polar residues" evidence="1">
    <location>
        <begin position="91"/>
        <end position="106"/>
    </location>
</feature>
<evidence type="ECO:0000313" key="4">
    <source>
        <dbReference type="Proteomes" id="UP001159370"/>
    </source>
</evidence>
<dbReference type="GO" id="GO:0030655">
    <property type="term" value="P:beta-lactam antibiotic catabolic process"/>
    <property type="evidence" value="ECO:0007669"/>
    <property type="project" value="InterPro"/>
</dbReference>
<name>A0AA43GZY7_9CYAN</name>
<protein>
    <submittedName>
        <fullName evidence="3">Class A beta-lactamase-related serine hydrolase</fullName>
    </submittedName>
</protein>
<evidence type="ECO:0000256" key="1">
    <source>
        <dbReference type="SAM" id="MobiDB-lite"/>
    </source>
</evidence>
<dbReference type="Proteomes" id="UP001159370">
    <property type="component" value="Unassembled WGS sequence"/>
</dbReference>
<dbReference type="AlphaFoldDB" id="A0AA43GZY7"/>
<evidence type="ECO:0000259" key="2">
    <source>
        <dbReference type="Pfam" id="PF13354"/>
    </source>
</evidence>
<dbReference type="PANTHER" id="PTHR35333:SF3">
    <property type="entry name" value="BETA-LACTAMASE-TYPE TRANSPEPTIDASE FOLD CONTAINING PROTEIN"/>
    <property type="match status" value="1"/>
</dbReference>
<feature type="compositionally biased region" description="Low complexity" evidence="1">
    <location>
        <begin position="64"/>
        <end position="90"/>
    </location>
</feature>
<dbReference type="InterPro" id="IPR012338">
    <property type="entry name" value="Beta-lactam/transpept-like"/>
</dbReference>
<dbReference type="GO" id="GO:0046677">
    <property type="term" value="P:response to antibiotic"/>
    <property type="evidence" value="ECO:0007669"/>
    <property type="project" value="InterPro"/>
</dbReference>
<dbReference type="InterPro" id="IPR045155">
    <property type="entry name" value="Beta-lactam_cat"/>
</dbReference>
<feature type="region of interest" description="Disordered" evidence="1">
    <location>
        <begin position="51"/>
        <end position="106"/>
    </location>
</feature>
<dbReference type="EMBL" id="JANQDL010000087">
    <property type="protein sequence ID" value="MDH6064606.1"/>
    <property type="molecule type" value="Genomic_DNA"/>
</dbReference>
<dbReference type="SUPFAM" id="SSF56601">
    <property type="entry name" value="beta-lactamase/transpeptidase-like"/>
    <property type="match status" value="1"/>
</dbReference>
<dbReference type="GO" id="GO:0008800">
    <property type="term" value="F:beta-lactamase activity"/>
    <property type="evidence" value="ECO:0007669"/>
    <property type="project" value="InterPro"/>
</dbReference>
<accession>A0AA43GZY7</accession>
<sequence length="449" mass="51975">MNKNVKVRKIILKKKMSINLKRFSLACVVLLSTLIVFGLLIDKVIQRQNSQAKIPPVSDRPKITQSQAQSTSLSTSPSPSPLYSPVEPLPTTESKPTIRTYQSSQEQQLLTRLNDNSYDIMYNPNISFIPREDYKQVKSKISYTPNKETNRYNYDGELQSIVNDIVNYVRERNIYTEHLSISLINVNSHQCCNYAGHSDSTPRFSASIIKLFWMVYLYGLYQEGYVTEIPQKAVHKMIQDSDNESASLIVDKITGTQSGDKLSGDEFQKWYQKRLSLNKFFQKAGYDPINISQKLFPISYSDNHSPMGRDLQIRKNEVYPVPIRNYTTTRDVARLLLEIEQEKSISKQYSREMKTLLKRSLKKEDWQNKQFNAIEGFLGEGLQENTYFLSKMGWNSKTRNDAAIIGSPDGKHKYILVIFGDDPRFYQDKEIFPEISRRVYKQITKEKAI</sequence>
<reference evidence="3 4" key="1">
    <citation type="journal article" date="2023" name="J. Phycol.">
        <title>Chrysosporum ovalisporum is synonymous with the true-branching cyanobacterium Umezakia natans (Nostocales/Aphanizomenonaceae).</title>
        <authorList>
            <person name="McGregor G.B."/>
            <person name="Sendall B.C."/>
            <person name="Niiyama Y."/>
            <person name="Tuji A."/>
            <person name="Willis A."/>
        </authorList>
    </citation>
    <scope>NUCLEOTIDE SEQUENCE [LARGE SCALE GENOMIC DNA]</scope>
    <source>
        <strain evidence="3 4">FSS-62</strain>
    </source>
</reference>
<gene>
    <name evidence="3" type="ORF">NWP23_12680</name>
</gene>
<dbReference type="PANTHER" id="PTHR35333">
    <property type="entry name" value="BETA-LACTAMASE"/>
    <property type="match status" value="1"/>
</dbReference>
<dbReference type="InterPro" id="IPR000871">
    <property type="entry name" value="Beta-lactam_class-A"/>
</dbReference>
<feature type="domain" description="Beta-lactamase class A catalytic" evidence="2">
    <location>
        <begin position="276"/>
        <end position="419"/>
    </location>
</feature>
<keyword evidence="3" id="KW-0378">Hydrolase</keyword>
<organism evidence="3 4">
    <name type="scientific">Umezakia ovalisporum FSS-62</name>
    <dbReference type="NCBI Taxonomy" id="2971776"/>
    <lineage>
        <taxon>Bacteria</taxon>
        <taxon>Bacillati</taxon>
        <taxon>Cyanobacteriota</taxon>
        <taxon>Cyanophyceae</taxon>
        <taxon>Nostocales</taxon>
        <taxon>Nodulariaceae</taxon>
        <taxon>Umezakia</taxon>
    </lineage>
</organism>
<proteinExistence type="predicted"/>
<dbReference type="RefSeq" id="WP_280700802.1">
    <property type="nucleotide sequence ID" value="NZ_JANQDL010000087.1"/>
</dbReference>